<dbReference type="Proteomes" id="UP001230496">
    <property type="component" value="Chromosome"/>
</dbReference>
<reference evidence="2 3" key="1">
    <citation type="submission" date="2023-08" db="EMBL/GenBank/DDBJ databases">
        <title>Comparative genomics and taxonomic characterization of three novel marine species of genus Marivirga.</title>
        <authorList>
            <person name="Muhammad N."/>
            <person name="Kim S.-G."/>
        </authorList>
    </citation>
    <scope>NUCLEOTIDE SEQUENCE [LARGE SCALE GENOMIC DNA]</scope>
    <source>
        <strain evidence="2 3">BDSF4-3</strain>
    </source>
</reference>
<keyword evidence="1" id="KW-0472">Membrane</keyword>
<evidence type="ECO:0008006" key="4">
    <source>
        <dbReference type="Google" id="ProtNLM"/>
    </source>
</evidence>
<keyword evidence="1" id="KW-1133">Transmembrane helix</keyword>
<evidence type="ECO:0000313" key="3">
    <source>
        <dbReference type="Proteomes" id="UP001230496"/>
    </source>
</evidence>
<keyword evidence="1" id="KW-0812">Transmembrane</keyword>
<sequence length="1365" mass="157642">MNRNRKRLYRTIGFAILIISVGYIVNDQLKKMGNRISGEYLQELITKESKGLYQFNYEEIDLNILRKSIEIRNIKLIATPKNREDSINSKNIYEAQVGEVKISLESVLRIYTDKELVVDGIEVIDPLLFMTKINPEKKPLKFGRETGELYDVISQYLELLQINYLKVRSGTVDHSPSNFRLKAIDFNIENFEVSQKTKRKKIFYSEAINLGVNQQSILLPDSIHELSFDGFELSTKDSILNFNNFKINARDDIDPEKVFQKENQNVYDIDIPTLELKGINYLKAYEDNFLVVKEVNIPKPKIKIQSVLKSKEKNTGQAENSIGASLLALFDLIKINEFKIEEGGLNLTLKGDNQQRFLSDNISIELFNIELDSTQRDIQNIIHYFEHATVEINDYDYLLPDNLHNIKFKKLNFNTIDSTLLVQNLEIKPSRSLDDSTLTQFNLNLPLLEMEGIAHRDIYDNDRINLKNLALSNSKITITPPYLKNSEDQNGMITPERLFKILGKYFKEVKLKKFSVLNTDVSVGEFLVGNSLNIQSHSLKIDSGFHSWHKIADSTLINGQELLYKLENGQFRVSTFQSENNLHSLDLTNLNFTYEDIKDKVKVDYLSFKGIQLDSILHRSKISIDSLTLFKPTINLSYKDLKQKTNARNEWGFPDKPINVLLRKGGLKYQIDEYRNLSIADFDVELNYQNEVKLFQVLAKEFLLKDDKLKHQFRLSKLTLPKNPSNLSLYDFQISPYQLNDSLSISIKIPKISFINFNKNALISNKSFEADSMLSLITQLNYTGLSDLKKNFTFSNDHKSEYSFAVKNSKIELTGSSILLLNDEKKKSQIVSSDAKLTLRNLNFPENENQNFFFADDFILSNESFKFYSPSNDTISVRNLNYNSQSQAGEIKEFIFNRSDNSTSLTIGGIKMKNANINEYVQKKQINIQKFSSTKTTLNLRINQDSEKIPQKVALPFNSLKIQELFSSDINIKIYHEENERDYYVRKADLLINTIAFDSTLNPKEIHHHINSMVFSGKNYRENFGKHYTITANDYTFRYPSSNFAAHNIKMRSKYDRFEYSDHIEFQNDWFKLDVSALKVKKLDIDSLLISQKFIVNKLELENGDFTVFRDLNVPHNEDKKVPMPQKLLSEMDFAFSVDTIFVNSDIHIHIMPKETSGIGTMTLNIDNGYLYNMRTHHFRNTKPMILQATGKLNEKADFSTKVNFPMPSEKSEFHFMGTVGELDLTALNEMLIPLGAIEVRSGFNEEVNINFKGSDEYAEGLIEFRYNNLKVDILDRETYQSKGFGNNLKTIFANSFVVSSKNPRWFSLQEGNIFFERIKSRSIFNFWAKALLSGAVSSIGINKSKEEAKAYYKENKESIEEIDE</sequence>
<feature type="transmembrane region" description="Helical" evidence="1">
    <location>
        <begin position="7"/>
        <end position="25"/>
    </location>
</feature>
<keyword evidence="3" id="KW-1185">Reference proteome</keyword>
<gene>
    <name evidence="2" type="ORF">QYS49_37840</name>
</gene>
<accession>A0AA51N9Z6</accession>
<dbReference type="KEGG" id="msaa:QYS49_37840"/>
<dbReference type="EMBL" id="CP129971">
    <property type="protein sequence ID" value="WMN11288.1"/>
    <property type="molecule type" value="Genomic_DNA"/>
</dbReference>
<proteinExistence type="predicted"/>
<dbReference type="RefSeq" id="WP_308348302.1">
    <property type="nucleotide sequence ID" value="NZ_CP129971.1"/>
</dbReference>
<evidence type="ECO:0000313" key="2">
    <source>
        <dbReference type="EMBL" id="WMN11288.1"/>
    </source>
</evidence>
<protein>
    <recommendedName>
        <fullName evidence="4">DUF748 domain-containing protein</fullName>
    </recommendedName>
</protein>
<name>A0AA51N9Z6_9BACT</name>
<organism evidence="2 3">
    <name type="scientific">Marivirga salinarum</name>
    <dbReference type="NCBI Taxonomy" id="3059078"/>
    <lineage>
        <taxon>Bacteria</taxon>
        <taxon>Pseudomonadati</taxon>
        <taxon>Bacteroidota</taxon>
        <taxon>Cytophagia</taxon>
        <taxon>Cytophagales</taxon>
        <taxon>Marivirgaceae</taxon>
        <taxon>Marivirga</taxon>
    </lineage>
</organism>
<evidence type="ECO:0000256" key="1">
    <source>
        <dbReference type="SAM" id="Phobius"/>
    </source>
</evidence>